<dbReference type="Proteomes" id="UP000814140">
    <property type="component" value="Unassembled WGS sequence"/>
</dbReference>
<evidence type="ECO:0000313" key="1">
    <source>
        <dbReference type="EMBL" id="KAI0067074.1"/>
    </source>
</evidence>
<sequence length="300" mass="31696">MVSSVFTLATAAAAFVFSSVQAAPLRRQSITSLPKSETTVYQPFAYYASASYCGATSTLAWDCGAACDANSGFQPVASGGDGDGTQYWFVGYDPHQDTVIVSHQGTKPLEFLSDLTDAKFFLASLNETLFPGIDSGVEVHNGFASQQASTAPAILDAVKTSLSRFNTRSVTLTGHSLGAALSLLDTVFLSLNLPEDVALSTIGYGLPRVGNQAWADYLDANIQVTHINNQEDPVPTLPGQFLGFHHPSGEIHIQDTGVWDVCPGQDNPSDLCIVGDVSNVFEGSISDHDGPYDGVTMGSC</sequence>
<organism evidence="1 2">
    <name type="scientific">Artomyces pyxidatus</name>
    <dbReference type="NCBI Taxonomy" id="48021"/>
    <lineage>
        <taxon>Eukaryota</taxon>
        <taxon>Fungi</taxon>
        <taxon>Dikarya</taxon>
        <taxon>Basidiomycota</taxon>
        <taxon>Agaricomycotina</taxon>
        <taxon>Agaricomycetes</taxon>
        <taxon>Russulales</taxon>
        <taxon>Auriscalpiaceae</taxon>
        <taxon>Artomyces</taxon>
    </lineage>
</organism>
<comment type="caution">
    <text evidence="1">The sequence shown here is derived from an EMBL/GenBank/DDBJ whole genome shotgun (WGS) entry which is preliminary data.</text>
</comment>
<dbReference type="EMBL" id="MU277191">
    <property type="protein sequence ID" value="KAI0067074.1"/>
    <property type="molecule type" value="Genomic_DNA"/>
</dbReference>
<gene>
    <name evidence="1" type="ORF">BV25DRAFT_1897291</name>
</gene>
<reference evidence="1" key="2">
    <citation type="journal article" date="2022" name="New Phytol.">
        <title>Evolutionary transition to the ectomycorrhizal habit in the genomes of a hyperdiverse lineage of mushroom-forming fungi.</title>
        <authorList>
            <person name="Looney B."/>
            <person name="Miyauchi S."/>
            <person name="Morin E."/>
            <person name="Drula E."/>
            <person name="Courty P.E."/>
            <person name="Kohler A."/>
            <person name="Kuo A."/>
            <person name="LaButti K."/>
            <person name="Pangilinan J."/>
            <person name="Lipzen A."/>
            <person name="Riley R."/>
            <person name="Andreopoulos W."/>
            <person name="He G."/>
            <person name="Johnson J."/>
            <person name="Nolan M."/>
            <person name="Tritt A."/>
            <person name="Barry K.W."/>
            <person name="Grigoriev I.V."/>
            <person name="Nagy L.G."/>
            <person name="Hibbett D."/>
            <person name="Henrissat B."/>
            <person name="Matheny P.B."/>
            <person name="Labbe J."/>
            <person name="Martin F.M."/>
        </authorList>
    </citation>
    <scope>NUCLEOTIDE SEQUENCE</scope>
    <source>
        <strain evidence="1">HHB10654</strain>
    </source>
</reference>
<reference evidence="1" key="1">
    <citation type="submission" date="2021-03" db="EMBL/GenBank/DDBJ databases">
        <authorList>
            <consortium name="DOE Joint Genome Institute"/>
            <person name="Ahrendt S."/>
            <person name="Looney B.P."/>
            <person name="Miyauchi S."/>
            <person name="Morin E."/>
            <person name="Drula E."/>
            <person name="Courty P.E."/>
            <person name="Chicoki N."/>
            <person name="Fauchery L."/>
            <person name="Kohler A."/>
            <person name="Kuo A."/>
            <person name="Labutti K."/>
            <person name="Pangilinan J."/>
            <person name="Lipzen A."/>
            <person name="Riley R."/>
            <person name="Andreopoulos W."/>
            <person name="He G."/>
            <person name="Johnson J."/>
            <person name="Barry K.W."/>
            <person name="Grigoriev I.V."/>
            <person name="Nagy L."/>
            <person name="Hibbett D."/>
            <person name="Henrissat B."/>
            <person name="Matheny P.B."/>
            <person name="Labbe J."/>
            <person name="Martin F."/>
        </authorList>
    </citation>
    <scope>NUCLEOTIDE SEQUENCE</scope>
    <source>
        <strain evidence="1">HHB10654</strain>
    </source>
</reference>
<proteinExistence type="predicted"/>
<protein>
    <submittedName>
        <fullName evidence="1">Lipase</fullName>
    </submittedName>
</protein>
<accession>A0ACB8TF77</accession>
<keyword evidence="2" id="KW-1185">Reference proteome</keyword>
<name>A0ACB8TF77_9AGAM</name>
<evidence type="ECO:0000313" key="2">
    <source>
        <dbReference type="Proteomes" id="UP000814140"/>
    </source>
</evidence>